<dbReference type="GO" id="GO:0004062">
    <property type="term" value="F:aryl sulfotransferase activity"/>
    <property type="evidence" value="ECO:0007669"/>
    <property type="project" value="UniProtKB-EC"/>
</dbReference>
<dbReference type="FunFam" id="3.40.50.300:FF:000433">
    <property type="entry name" value="Estrogen sulfotransferase"/>
    <property type="match status" value="1"/>
</dbReference>
<evidence type="ECO:0000259" key="3">
    <source>
        <dbReference type="Pfam" id="PF00685"/>
    </source>
</evidence>
<dbReference type="PANTHER" id="PTHR11783">
    <property type="entry name" value="SULFOTRANSFERASE SULT"/>
    <property type="match status" value="1"/>
</dbReference>
<dbReference type="GeneID" id="100313556"/>
<comment type="similarity">
    <text evidence="1">Belongs to the sulfotransferase 1 family.</text>
</comment>
<keyword evidence="2 4" id="KW-0808">Transferase</keyword>
<sequence>MAAKSTLPDDFKPPPDHYYKGIRMLAITPAPTFDAILEMEVREDDIWVVTYPKAGTTWGQEVTSVIVEGADLEKVKSKPLLQRVPYLELGPLGPQPASYKMVEELPSPRLIRTHLPYHLMPKQWFEKKPKTLYVARNPKDTAVSGWHFTKINHFFVTYETFSDFFPKFVEGDVIYGSWFDHNKKWWEHRHDPNIMFVKFEDMKKDLRGEMIRMADFYGYPLPVDKIDAAVEHCTFDKMKKNPMANYSGAHFINHKKGQFHRKGEVGDWKNHFSVAQNELFDELYQEKMRGTGLTFDWEL</sequence>
<dbReference type="KEGG" id="sko:100313556"/>
<dbReference type="InterPro" id="IPR027417">
    <property type="entry name" value="P-loop_NTPase"/>
</dbReference>
<reference evidence="6" key="2">
    <citation type="submission" date="2025-05" db="UniProtKB">
        <authorList>
            <consortium name="RefSeq"/>
        </authorList>
    </citation>
    <scope>IDENTIFICATION</scope>
</reference>
<dbReference type="Gene3D" id="3.40.50.300">
    <property type="entry name" value="P-loop containing nucleotide triphosphate hydrolases"/>
    <property type="match status" value="1"/>
</dbReference>
<gene>
    <name evidence="6" type="primary">LOC100313556</name>
</gene>
<evidence type="ECO:0000313" key="5">
    <source>
        <dbReference type="Proteomes" id="UP000694865"/>
    </source>
</evidence>
<evidence type="ECO:0000256" key="1">
    <source>
        <dbReference type="ARBA" id="ARBA00005771"/>
    </source>
</evidence>
<proteinExistence type="evidence at transcript level"/>
<evidence type="ECO:0000256" key="2">
    <source>
        <dbReference type="ARBA" id="ARBA00022679"/>
    </source>
</evidence>
<dbReference type="InterPro" id="IPR000863">
    <property type="entry name" value="Sulfotransferase_dom"/>
</dbReference>
<evidence type="ECO:0000313" key="6">
    <source>
        <dbReference type="RefSeq" id="NP_001161505.1"/>
    </source>
</evidence>
<dbReference type="AlphaFoldDB" id="D1LWW6"/>
<name>D1LWW6_SACKO</name>
<accession>D1LWW6</accession>
<dbReference type="EC" id="2.8.2.1" evidence="6"/>
<feature type="domain" description="Sulfotransferase" evidence="3">
    <location>
        <begin position="44"/>
        <end position="292"/>
    </location>
</feature>
<dbReference type="RefSeq" id="NP_001161505.1">
    <property type="nucleotide sequence ID" value="NM_001168033.2"/>
</dbReference>
<dbReference type="OrthoDB" id="205623at2759"/>
<dbReference type="Pfam" id="PF00685">
    <property type="entry name" value="Sulfotransfer_1"/>
    <property type="match status" value="1"/>
</dbReference>
<reference evidence="4" key="1">
    <citation type="submission" date="2009-10" db="EMBL/GenBank/DDBJ databases">
        <authorList>
            <person name="Freeman R.M.Jr."/>
            <person name="Wu M.M."/>
            <person name="Gerhart J.J."/>
        </authorList>
    </citation>
    <scope>NUCLEOTIDE SEQUENCE</scope>
</reference>
<dbReference type="Proteomes" id="UP000694865">
    <property type="component" value="Unplaced"/>
</dbReference>
<organism evidence="4">
    <name type="scientific">Saccoglossus kowalevskii</name>
    <name type="common">Acorn worm</name>
    <dbReference type="NCBI Taxonomy" id="10224"/>
    <lineage>
        <taxon>Eukaryota</taxon>
        <taxon>Metazoa</taxon>
        <taxon>Hemichordata</taxon>
        <taxon>Enteropneusta</taxon>
        <taxon>Harrimaniidae</taxon>
        <taxon>Saccoglossus</taxon>
    </lineage>
</organism>
<evidence type="ECO:0000313" key="4">
    <source>
        <dbReference type="EMBL" id="ACY92472.1"/>
    </source>
</evidence>
<dbReference type="EMBL" id="GU075943">
    <property type="protein sequence ID" value="ACY92472.1"/>
    <property type="molecule type" value="mRNA"/>
</dbReference>
<protein>
    <submittedName>
        <fullName evidence="4 6">Aryl sulfotransferase</fullName>
        <ecNumber evidence="6">2.8.2.1</ecNumber>
    </submittedName>
</protein>
<dbReference type="SUPFAM" id="SSF52540">
    <property type="entry name" value="P-loop containing nucleoside triphosphate hydrolases"/>
    <property type="match status" value="1"/>
</dbReference>
<keyword evidence="5" id="KW-1185">Reference proteome</keyword>